<evidence type="ECO:0000313" key="4">
    <source>
        <dbReference type="EMBL" id="KAJ7766309.1"/>
    </source>
</evidence>
<dbReference type="InterPro" id="IPR006162">
    <property type="entry name" value="Ppantetheine_attach_site"/>
</dbReference>
<protein>
    <submittedName>
        <fullName evidence="4">Acetyl-CoA synthetase-like protein</fullName>
    </submittedName>
</protein>
<dbReference type="InterPro" id="IPR036291">
    <property type="entry name" value="NAD(P)-bd_dom_sf"/>
</dbReference>
<feature type="domain" description="Polyketide synthase-like phosphopantetheine-binding" evidence="3">
    <location>
        <begin position="450"/>
        <end position="523"/>
    </location>
</feature>
<dbReference type="PROSITE" id="PS00012">
    <property type="entry name" value="PHOSPHOPANTETHEINE"/>
    <property type="match status" value="1"/>
</dbReference>
<keyword evidence="1" id="KW-0596">Phosphopantetheine</keyword>
<dbReference type="SUPFAM" id="SSF51735">
    <property type="entry name" value="NAD(P)-binding Rossmann-fold domains"/>
    <property type="match status" value="1"/>
</dbReference>
<dbReference type="EMBL" id="JARJLG010000033">
    <property type="protein sequence ID" value="KAJ7766309.1"/>
    <property type="molecule type" value="Genomic_DNA"/>
</dbReference>
<sequence length="922" mass="101474">MGLAQSKYLIVDSDLLSFAENLNEPSFLIIKTSDQVVREESTEDVGDLWADYQTADPQTMSVEARGAFALMQTSGSTGHPKIIPYTHQWILTTCATFRRERSSSIGCTLYTPMPLFHSIGVLFTYVFSVGLGGRVHFFNLRQPPTAPVILRHLALHGEQAIEILLPPSILEDVVDGELRDEGLIILKRASILYTGGAPLRKDVGDFLRHNDVPLQAIVGMTETGPLSGLALTKDAADWQYGALNSTYGYFFKSLDAEGTAKEMIVLPNENTPCVLNHRNPEGLATNDMWERHPDPAKSHLWKIVGRADDVTVLSNGEKTNNKQLEILLCTSPLIGVAAIFGSGRFLNGAILSPPDSLTTYEPGAYLDAVWPHITENVNPIVPQHSRLIRPLVLVADLARPFILTDKRTLNRKRTLDLYVKEIEAAYTRVEEGEYEEIALPEAGLAPHEAQAYVQSVVQNVLQRSVDLEDDLFDAGLESLLAMRIRSSVIAALRKSGKVVSVPQNIVYSLPTQKGLAVYLQDALASETVLTPDLDVGVIITDMVDECTRHFPEHRPSSDSVKPEGDVYAVTGTTGSLGSFLVALLLNKPTVRKVYLLNRKAEGRSIEQRHQSVFQDRGLDYELLVRAVGEGRAVYVEAALGQTKLGLSQETYEGIRMELTHIVHCAWTLNFNLILSSFKSHVWGVRNLIDLALSSPHASPAHLTFLSSVAVVAKWEGTAPEASMVSHAACLDQGYAQAKYVAEKIIERAVAQCPGFKATIIRSGQISGAEGTGAWSTTEHIPILMKSCRDFGIVPDGLPTVRWLPVNIAAEVVFLEIQTALHSSVQPTFYNLENSVPTPWSLVANSISKLYILPIVPAVQWLKRVRKHTDHPANKLLPFFEEYVQGAGMPPLQLHHAREAAGNLVDCAVDEELVKVYVEYACR</sequence>
<dbReference type="InterPro" id="IPR036736">
    <property type="entry name" value="ACP-like_sf"/>
</dbReference>
<dbReference type="InterPro" id="IPR013120">
    <property type="entry name" value="FAR_NAD-bd"/>
</dbReference>
<reference evidence="4" key="1">
    <citation type="submission" date="2023-03" db="EMBL/GenBank/DDBJ databases">
        <title>Massive genome expansion in bonnet fungi (Mycena s.s.) driven by repeated elements and novel gene families across ecological guilds.</title>
        <authorList>
            <consortium name="Lawrence Berkeley National Laboratory"/>
            <person name="Harder C.B."/>
            <person name="Miyauchi S."/>
            <person name="Viragh M."/>
            <person name="Kuo A."/>
            <person name="Thoen E."/>
            <person name="Andreopoulos B."/>
            <person name="Lu D."/>
            <person name="Skrede I."/>
            <person name="Drula E."/>
            <person name="Henrissat B."/>
            <person name="Morin E."/>
            <person name="Kohler A."/>
            <person name="Barry K."/>
            <person name="LaButti K."/>
            <person name="Morin E."/>
            <person name="Salamov A."/>
            <person name="Lipzen A."/>
            <person name="Mereny Z."/>
            <person name="Hegedus B."/>
            <person name="Baldrian P."/>
            <person name="Stursova M."/>
            <person name="Weitz H."/>
            <person name="Taylor A."/>
            <person name="Grigoriev I.V."/>
            <person name="Nagy L.G."/>
            <person name="Martin F."/>
            <person name="Kauserud H."/>
        </authorList>
    </citation>
    <scope>NUCLEOTIDE SEQUENCE</scope>
    <source>
        <strain evidence="4">CBHHK188m</strain>
    </source>
</reference>
<dbReference type="Gene3D" id="3.40.50.720">
    <property type="entry name" value="NAD(P)-binding Rossmann-like Domain"/>
    <property type="match status" value="1"/>
</dbReference>
<dbReference type="SMART" id="SM00823">
    <property type="entry name" value="PKS_PP"/>
    <property type="match status" value="1"/>
</dbReference>
<dbReference type="PANTHER" id="PTHR43439:SF2">
    <property type="entry name" value="ENZYME, PUTATIVE (JCVI)-RELATED"/>
    <property type="match status" value="1"/>
</dbReference>
<dbReference type="Pfam" id="PF00501">
    <property type="entry name" value="AMP-binding"/>
    <property type="match status" value="1"/>
</dbReference>
<keyword evidence="5" id="KW-1185">Reference proteome</keyword>
<dbReference type="PROSITE" id="PS00455">
    <property type="entry name" value="AMP_BINDING"/>
    <property type="match status" value="1"/>
</dbReference>
<dbReference type="Gene3D" id="3.40.50.12780">
    <property type="entry name" value="N-terminal domain of ligase-like"/>
    <property type="match status" value="1"/>
</dbReference>
<dbReference type="Gene3D" id="1.10.1200.10">
    <property type="entry name" value="ACP-like"/>
    <property type="match status" value="1"/>
</dbReference>
<evidence type="ECO:0000256" key="2">
    <source>
        <dbReference type="ARBA" id="ARBA00022553"/>
    </source>
</evidence>
<evidence type="ECO:0000256" key="1">
    <source>
        <dbReference type="ARBA" id="ARBA00022450"/>
    </source>
</evidence>
<accession>A0AAD7NME4</accession>
<dbReference type="InterPro" id="IPR042099">
    <property type="entry name" value="ANL_N_sf"/>
</dbReference>
<dbReference type="SUPFAM" id="SSF47336">
    <property type="entry name" value="ACP-like"/>
    <property type="match status" value="1"/>
</dbReference>
<evidence type="ECO:0000313" key="5">
    <source>
        <dbReference type="Proteomes" id="UP001215280"/>
    </source>
</evidence>
<dbReference type="InterPro" id="IPR051414">
    <property type="entry name" value="Adenylate-forming_Reductase"/>
</dbReference>
<dbReference type="GO" id="GO:0031177">
    <property type="term" value="F:phosphopantetheine binding"/>
    <property type="evidence" value="ECO:0007669"/>
    <property type="project" value="InterPro"/>
</dbReference>
<gene>
    <name evidence="4" type="ORF">DFH07DRAFT_351063</name>
</gene>
<dbReference type="PANTHER" id="PTHR43439">
    <property type="entry name" value="PHENYLACETATE-COENZYME A LIGASE"/>
    <property type="match status" value="1"/>
</dbReference>
<organism evidence="4 5">
    <name type="scientific">Mycena maculata</name>
    <dbReference type="NCBI Taxonomy" id="230809"/>
    <lineage>
        <taxon>Eukaryota</taxon>
        <taxon>Fungi</taxon>
        <taxon>Dikarya</taxon>
        <taxon>Basidiomycota</taxon>
        <taxon>Agaricomycotina</taxon>
        <taxon>Agaricomycetes</taxon>
        <taxon>Agaricomycetidae</taxon>
        <taxon>Agaricales</taxon>
        <taxon>Marasmiineae</taxon>
        <taxon>Mycenaceae</taxon>
        <taxon>Mycena</taxon>
    </lineage>
</organism>
<name>A0AAD7NME4_9AGAR</name>
<dbReference type="AlphaFoldDB" id="A0AAD7NME4"/>
<dbReference type="InterPro" id="IPR000873">
    <property type="entry name" value="AMP-dep_synth/lig_dom"/>
</dbReference>
<dbReference type="Proteomes" id="UP001215280">
    <property type="component" value="Unassembled WGS sequence"/>
</dbReference>
<dbReference type="Pfam" id="PF23562">
    <property type="entry name" value="AMP-binding_C_3"/>
    <property type="match status" value="1"/>
</dbReference>
<evidence type="ECO:0000259" key="3">
    <source>
        <dbReference type="SMART" id="SM00823"/>
    </source>
</evidence>
<proteinExistence type="predicted"/>
<dbReference type="InterPro" id="IPR020806">
    <property type="entry name" value="PKS_PP-bd"/>
</dbReference>
<dbReference type="Pfam" id="PF07993">
    <property type="entry name" value="NAD_binding_4"/>
    <property type="match status" value="1"/>
</dbReference>
<comment type="caution">
    <text evidence="4">The sequence shown here is derived from an EMBL/GenBank/DDBJ whole genome shotgun (WGS) entry which is preliminary data.</text>
</comment>
<dbReference type="SUPFAM" id="SSF56801">
    <property type="entry name" value="Acetyl-CoA synthetase-like"/>
    <property type="match status" value="1"/>
</dbReference>
<dbReference type="InterPro" id="IPR020845">
    <property type="entry name" value="AMP-binding_CS"/>
</dbReference>
<keyword evidence="2" id="KW-0597">Phosphoprotein</keyword>